<proteinExistence type="predicted"/>
<gene>
    <name evidence="1" type="ORF">C8F04DRAFT_1321721</name>
</gene>
<dbReference type="Proteomes" id="UP001218188">
    <property type="component" value="Unassembled WGS sequence"/>
</dbReference>
<name>A0AAD6S5W6_9AGAR</name>
<evidence type="ECO:0000313" key="2">
    <source>
        <dbReference type="Proteomes" id="UP001218188"/>
    </source>
</evidence>
<reference evidence="1" key="1">
    <citation type="submission" date="2023-03" db="EMBL/GenBank/DDBJ databases">
        <title>Massive genome expansion in bonnet fungi (Mycena s.s.) driven by repeated elements and novel gene families across ecological guilds.</title>
        <authorList>
            <consortium name="Lawrence Berkeley National Laboratory"/>
            <person name="Harder C.B."/>
            <person name="Miyauchi S."/>
            <person name="Viragh M."/>
            <person name="Kuo A."/>
            <person name="Thoen E."/>
            <person name="Andreopoulos B."/>
            <person name="Lu D."/>
            <person name="Skrede I."/>
            <person name="Drula E."/>
            <person name="Henrissat B."/>
            <person name="Morin E."/>
            <person name="Kohler A."/>
            <person name="Barry K."/>
            <person name="LaButti K."/>
            <person name="Morin E."/>
            <person name="Salamov A."/>
            <person name="Lipzen A."/>
            <person name="Mereny Z."/>
            <person name="Hegedus B."/>
            <person name="Baldrian P."/>
            <person name="Stursova M."/>
            <person name="Weitz H."/>
            <person name="Taylor A."/>
            <person name="Grigoriev I.V."/>
            <person name="Nagy L.G."/>
            <person name="Martin F."/>
            <person name="Kauserud H."/>
        </authorList>
    </citation>
    <scope>NUCLEOTIDE SEQUENCE</scope>
    <source>
        <strain evidence="1">CBHHK200</strain>
    </source>
</reference>
<dbReference type="AlphaFoldDB" id="A0AAD6S5W6"/>
<comment type="caution">
    <text evidence="1">The sequence shown here is derived from an EMBL/GenBank/DDBJ whole genome shotgun (WGS) entry which is preliminary data.</text>
</comment>
<accession>A0AAD6S5W6</accession>
<protein>
    <submittedName>
        <fullName evidence="1">Uncharacterized protein</fullName>
    </submittedName>
</protein>
<evidence type="ECO:0000313" key="1">
    <source>
        <dbReference type="EMBL" id="KAJ7019542.1"/>
    </source>
</evidence>
<dbReference type="EMBL" id="JARJCM010000290">
    <property type="protein sequence ID" value="KAJ7019542.1"/>
    <property type="molecule type" value="Genomic_DNA"/>
</dbReference>
<sequence length="550" mass="61666">MSSPLAFIWISEAVPRDVIRQRAAWAEGIAPIIEHDTTTSWNTRIFGLELHTSTCGDYGPGSSCVTCWSRIVRVLPTVQLVRILGMQSPGIETVTDSPQHPRWDDGCVWLRGSQADLKHIQNLAVVNWMKGTIQMEVQKAAGYSDYPGSTNPQKQCRRHRVTPGYSGKHDVAKIWGCFDSPSINPVFFTLHRVLSKISELSLASGDSEFYNGDAVVITTEILLGLEEEDRRIDQTFMLAFGHRCYAGLVFAAPWTTISFIPHPQSFDFYSQWEKSGLTFGEGHSGSARRVIEGLGSFHQQEMVLHSDAWTTPGTVKLKDLPFTCFTIRCCRPTLGTTGGAGMEGVEICWTEKTIGARELEFEWQDTELKSRKQSIPCNVTLRTIFGHHKIRTWKSTYSEFLWRNKQTAPSRCVLESGSGSNPKNTDGFAFPLPSLAYRILGYRAKMWWTMSLLCDVSVMCGGGKRIYLEVAIVQLHVLSVICRWTGMLNVHKGTTDHELNMTQADGFPRGLGGSSWSGDRSDLCWAFHAQFVEAVVCQVQRWKPTIHKSK</sequence>
<keyword evidence="2" id="KW-1185">Reference proteome</keyword>
<organism evidence="1 2">
    <name type="scientific">Mycena alexandri</name>
    <dbReference type="NCBI Taxonomy" id="1745969"/>
    <lineage>
        <taxon>Eukaryota</taxon>
        <taxon>Fungi</taxon>
        <taxon>Dikarya</taxon>
        <taxon>Basidiomycota</taxon>
        <taxon>Agaricomycotina</taxon>
        <taxon>Agaricomycetes</taxon>
        <taxon>Agaricomycetidae</taxon>
        <taxon>Agaricales</taxon>
        <taxon>Marasmiineae</taxon>
        <taxon>Mycenaceae</taxon>
        <taxon>Mycena</taxon>
    </lineage>
</organism>